<dbReference type="Pfam" id="PF10367">
    <property type="entry name" value="zf-Vps39_C"/>
    <property type="match status" value="1"/>
</dbReference>
<dbReference type="Pfam" id="PF00780">
    <property type="entry name" value="CNH"/>
    <property type="match status" value="1"/>
</dbReference>
<comment type="subcellular location">
    <subcellularLocation>
        <location evidence="1">Cytoplasm</location>
    </subcellularLocation>
</comment>
<protein>
    <recommendedName>
        <fullName evidence="6">CNH domain-containing protein</fullName>
    </recommendedName>
</protein>
<evidence type="ECO:0000259" key="6">
    <source>
        <dbReference type="PROSITE" id="PS50219"/>
    </source>
</evidence>
<dbReference type="Ensembl" id="ENSCINT00000011601.3">
    <property type="protein sequence ID" value="ENSCINP00000011601.3"/>
    <property type="gene ID" value="ENSCING00000005603.3"/>
</dbReference>
<accession>F7BBV8</accession>
<evidence type="ECO:0000313" key="8">
    <source>
        <dbReference type="Proteomes" id="UP000008144"/>
    </source>
</evidence>
<sequence>TMALKVFDLKLVLGREHIIGDKRTCIESIETNGRNVYLGTNDGNIHHYLLNIEESRESKTVEAIRQTVKQIGTKKSISQISAAPALNHLVVNCEGNLLLLSMLDLSVTNVAPGKLKNITSFCVNRRPMHQNPFTVEICVAFNKKRVLQIYQVSKDSSTLMQELSLPEQPKSFSMDGKAICVATSTTYIIINCETGTRQELMSIGEDGMLSMVSHVGVSEFLISASNALGVFVSIDGTSNRPPLQWSDGVFNVAVAEPYLTALNDEFVTVHSLLDNQQKQSIPLRGGNLIRSCVGGMILLCTAKDVMVLIPVSLETQLQGLFNSGSVEAALSLVQSSKKRLSKSKYETLWSRACCMAGFIQLAQFDFEAAKQYFLDGSMDPRELISLFPGLVPSSSSFIPSVPALHNLSNIQQVCSDDKNKLEECKTFLAAYLEELCNTNTKPDVFYATVLVLAQLGKKETVQQIIETLDQNIVEEMVFKLKEVKCFHQLALVHLHSGDTDDAMKIWKSIVTCDISDESFPGVGFVVSELSHRAIDAATLWKNAEWILQCDQHSGAQLFIDIFNNNNESLNVDNVVSFLHEFPIALCEYLYHLVIVCKVQKEKLHTHIAVMFLEQVLSLHKSQEDKNSLEEARKKLQEILRFSNLYRVHLILNKVQEFGLFAEQVILHSKLGEHDKALEILVHNLSDPLAAKNYCIEQGEGNDKFRQQLFHSLLSVYFSDISATRGSSGSVTAAIDILNEHPEDFNWESVLHLIPTQWSVSLIRNFLEHVLRDRIHGCRSRKIERSLIKSEVLFLHREQHLLHSRPVVIHENRVCNVCNRTLSDSPLARYPNGVVIHAHCCKNKYVCPVTGKLFKVS</sequence>
<dbReference type="GO" id="GO:0016020">
    <property type="term" value="C:membrane"/>
    <property type="evidence" value="ECO:0000318"/>
    <property type="project" value="GO_Central"/>
</dbReference>
<dbReference type="InterPro" id="IPR019453">
    <property type="entry name" value="VPS39/TGFA1_Znf"/>
</dbReference>
<dbReference type="PANTHER" id="PTHR12894:SF27">
    <property type="entry name" value="TRANSFORMING GROWTH FACTOR-BETA RECEPTOR-ASSOCIATED PROTEIN 1"/>
    <property type="match status" value="1"/>
</dbReference>
<dbReference type="GO" id="GO:0006886">
    <property type="term" value="P:intracellular protein transport"/>
    <property type="evidence" value="ECO:0007669"/>
    <property type="project" value="UniProtKB-UniRule"/>
</dbReference>
<keyword evidence="2" id="KW-0813">Transport</keyword>
<evidence type="ECO:0000256" key="2">
    <source>
        <dbReference type="ARBA" id="ARBA00022448"/>
    </source>
</evidence>
<dbReference type="PANTHER" id="PTHR12894">
    <property type="entry name" value="CNH DOMAIN CONTAINING"/>
    <property type="match status" value="1"/>
</dbReference>
<reference evidence="7" key="3">
    <citation type="submission" date="2025-09" db="UniProtKB">
        <authorList>
            <consortium name="Ensembl"/>
        </authorList>
    </citation>
    <scope>IDENTIFICATION</scope>
</reference>
<dbReference type="GeneTree" id="ENSGT00530000063596"/>
<dbReference type="SUPFAM" id="SSF50978">
    <property type="entry name" value="WD40 repeat-like"/>
    <property type="match status" value="1"/>
</dbReference>
<dbReference type="InterPro" id="IPR001180">
    <property type="entry name" value="CNH_dom"/>
</dbReference>
<evidence type="ECO:0000256" key="1">
    <source>
        <dbReference type="ARBA" id="ARBA00004496"/>
    </source>
</evidence>
<feature type="repeat" description="CHCR" evidence="5">
    <location>
        <begin position="559"/>
        <end position="721"/>
    </location>
</feature>
<dbReference type="InterPro" id="IPR000547">
    <property type="entry name" value="Clathrin_H-chain/VPS_repeat"/>
</dbReference>
<dbReference type="PROSITE" id="PS50236">
    <property type="entry name" value="CHCR"/>
    <property type="match status" value="1"/>
</dbReference>
<reference evidence="7" key="2">
    <citation type="submission" date="2025-08" db="UniProtKB">
        <authorList>
            <consortium name="Ensembl"/>
        </authorList>
    </citation>
    <scope>IDENTIFICATION</scope>
</reference>
<feature type="domain" description="CNH" evidence="6">
    <location>
        <begin position="20"/>
        <end position="296"/>
    </location>
</feature>
<dbReference type="InParanoid" id="F7BBV8"/>
<evidence type="ECO:0000256" key="3">
    <source>
        <dbReference type="ARBA" id="ARBA00022490"/>
    </source>
</evidence>
<organism evidence="7 8">
    <name type="scientific">Ciona intestinalis</name>
    <name type="common">Transparent sea squirt</name>
    <name type="synonym">Ascidia intestinalis</name>
    <dbReference type="NCBI Taxonomy" id="7719"/>
    <lineage>
        <taxon>Eukaryota</taxon>
        <taxon>Metazoa</taxon>
        <taxon>Chordata</taxon>
        <taxon>Tunicata</taxon>
        <taxon>Ascidiacea</taxon>
        <taxon>Phlebobranchia</taxon>
        <taxon>Cionidae</taxon>
        <taxon>Ciona</taxon>
    </lineage>
</organism>
<reference evidence="8" key="1">
    <citation type="journal article" date="2002" name="Science">
        <title>The draft genome of Ciona intestinalis: insights into chordate and vertebrate origins.</title>
        <authorList>
            <person name="Dehal P."/>
            <person name="Satou Y."/>
            <person name="Campbell R.K."/>
            <person name="Chapman J."/>
            <person name="Degnan B."/>
            <person name="De Tomaso A."/>
            <person name="Davidson B."/>
            <person name="Di Gregorio A."/>
            <person name="Gelpke M."/>
            <person name="Goodstein D.M."/>
            <person name="Harafuji N."/>
            <person name="Hastings K.E."/>
            <person name="Ho I."/>
            <person name="Hotta K."/>
            <person name="Huang W."/>
            <person name="Kawashima T."/>
            <person name="Lemaire P."/>
            <person name="Martinez D."/>
            <person name="Meinertzhagen I.A."/>
            <person name="Necula S."/>
            <person name="Nonaka M."/>
            <person name="Putnam N."/>
            <person name="Rash S."/>
            <person name="Saiga H."/>
            <person name="Satake M."/>
            <person name="Terry A."/>
            <person name="Yamada L."/>
            <person name="Wang H.G."/>
            <person name="Awazu S."/>
            <person name="Azumi K."/>
            <person name="Boore J."/>
            <person name="Branno M."/>
            <person name="Chin-Bow S."/>
            <person name="DeSantis R."/>
            <person name="Doyle S."/>
            <person name="Francino P."/>
            <person name="Keys D.N."/>
            <person name="Haga S."/>
            <person name="Hayashi H."/>
            <person name="Hino K."/>
            <person name="Imai K.S."/>
            <person name="Inaba K."/>
            <person name="Kano S."/>
            <person name="Kobayashi K."/>
            <person name="Kobayashi M."/>
            <person name="Lee B.I."/>
            <person name="Makabe K.W."/>
            <person name="Manohar C."/>
            <person name="Matassi G."/>
            <person name="Medina M."/>
            <person name="Mochizuki Y."/>
            <person name="Mount S."/>
            <person name="Morishita T."/>
            <person name="Miura S."/>
            <person name="Nakayama A."/>
            <person name="Nishizaka S."/>
            <person name="Nomoto H."/>
            <person name="Ohta F."/>
            <person name="Oishi K."/>
            <person name="Rigoutsos I."/>
            <person name="Sano M."/>
            <person name="Sasaki A."/>
            <person name="Sasakura Y."/>
            <person name="Shoguchi E."/>
            <person name="Shin-i T."/>
            <person name="Spagnuolo A."/>
            <person name="Stainier D."/>
            <person name="Suzuki M.M."/>
            <person name="Tassy O."/>
            <person name="Takatori N."/>
            <person name="Tokuoka M."/>
            <person name="Yagi K."/>
            <person name="Yoshizaki F."/>
            <person name="Wada S."/>
            <person name="Zhang C."/>
            <person name="Hyatt P.D."/>
            <person name="Larimer F."/>
            <person name="Detter C."/>
            <person name="Doggett N."/>
            <person name="Glavina T."/>
            <person name="Hawkins T."/>
            <person name="Richardson P."/>
            <person name="Lucas S."/>
            <person name="Kohara Y."/>
            <person name="Levine M."/>
            <person name="Satoh N."/>
            <person name="Rokhsar D.S."/>
        </authorList>
    </citation>
    <scope>NUCLEOTIDE SEQUENCE [LARGE SCALE GENOMIC DNA]</scope>
</reference>
<evidence type="ECO:0000256" key="4">
    <source>
        <dbReference type="ARBA" id="ARBA00022927"/>
    </source>
</evidence>
<evidence type="ECO:0000313" key="7">
    <source>
        <dbReference type="Ensembl" id="ENSCINP00000011601.3"/>
    </source>
</evidence>
<evidence type="ECO:0000256" key="5">
    <source>
        <dbReference type="PROSITE-ProRule" id="PRU01006"/>
    </source>
</evidence>
<keyword evidence="8" id="KW-1185">Reference proteome</keyword>
<dbReference type="PROSITE" id="PS50219">
    <property type="entry name" value="CNH"/>
    <property type="match status" value="1"/>
</dbReference>
<dbReference type="OMA" id="MFVTSEG"/>
<keyword evidence="4" id="KW-0653">Protein transport</keyword>
<dbReference type="Proteomes" id="UP000008144">
    <property type="component" value="Unassembled WGS sequence"/>
</dbReference>
<dbReference type="HOGENOM" id="CLU_004190_3_0_1"/>
<proteinExistence type="predicted"/>
<dbReference type="FunCoup" id="F7BBV8">
    <property type="interactions" value="73"/>
</dbReference>
<keyword evidence="3" id="KW-0963">Cytoplasm</keyword>
<dbReference type="STRING" id="7719.ENSCINP00000011601"/>
<dbReference type="GO" id="GO:0034058">
    <property type="term" value="P:endosomal vesicle fusion"/>
    <property type="evidence" value="ECO:0000318"/>
    <property type="project" value="GO_Central"/>
</dbReference>
<dbReference type="GO" id="GO:0006914">
    <property type="term" value="P:autophagy"/>
    <property type="evidence" value="ECO:0000318"/>
    <property type="project" value="GO_Central"/>
</dbReference>
<dbReference type="InterPro" id="IPR036322">
    <property type="entry name" value="WD40_repeat_dom_sf"/>
</dbReference>
<dbReference type="InterPro" id="IPR032914">
    <property type="entry name" value="Vam6/VPS39/TRAP1"/>
</dbReference>
<dbReference type="GO" id="GO:0005737">
    <property type="term" value="C:cytoplasm"/>
    <property type="evidence" value="ECO:0000318"/>
    <property type="project" value="GO_Central"/>
</dbReference>
<name>F7BBV8_CIOIN</name>
<dbReference type="AlphaFoldDB" id="F7BBV8"/>